<dbReference type="PATRIC" id="fig|1423747.3.peg.257"/>
<keyword evidence="1" id="KW-0472">Membrane</keyword>
<protein>
    <submittedName>
        <fullName evidence="2">Uncharacterized protein</fullName>
    </submittedName>
</protein>
<evidence type="ECO:0000313" key="2">
    <source>
        <dbReference type="EMBL" id="KRL58598.1"/>
    </source>
</evidence>
<evidence type="ECO:0000313" key="3">
    <source>
        <dbReference type="Proteomes" id="UP000051264"/>
    </source>
</evidence>
<dbReference type="STRING" id="1423747.FC69_GL000250"/>
<evidence type="ECO:0000256" key="1">
    <source>
        <dbReference type="SAM" id="Phobius"/>
    </source>
</evidence>
<keyword evidence="1" id="KW-0812">Transmembrane</keyword>
<proteinExistence type="predicted"/>
<dbReference type="AlphaFoldDB" id="A0A0R1RNU8"/>
<dbReference type="EMBL" id="AZEX01000068">
    <property type="protein sequence ID" value="KRL58598.1"/>
    <property type="molecule type" value="Genomic_DNA"/>
</dbReference>
<sequence>MANPLVMIGIVIFVIGMIIFLFGKQFFFSRAFFGDRSMFAQIFWGFIICIIGAAFLYFGGAVG</sequence>
<gene>
    <name evidence="2" type="ORF">FC69_GL000250</name>
</gene>
<dbReference type="Proteomes" id="UP000051264">
    <property type="component" value="Unassembled WGS sequence"/>
</dbReference>
<feature type="transmembrane region" description="Helical" evidence="1">
    <location>
        <begin position="6"/>
        <end position="27"/>
    </location>
</feature>
<organism evidence="2 3">
    <name type="scientific">Latilactobacillus fuchuensis DSM 14340 = JCM 11249</name>
    <dbReference type="NCBI Taxonomy" id="1423747"/>
    <lineage>
        <taxon>Bacteria</taxon>
        <taxon>Bacillati</taxon>
        <taxon>Bacillota</taxon>
        <taxon>Bacilli</taxon>
        <taxon>Lactobacillales</taxon>
        <taxon>Lactobacillaceae</taxon>
        <taxon>Latilactobacillus</taxon>
    </lineage>
</organism>
<feature type="transmembrane region" description="Helical" evidence="1">
    <location>
        <begin position="39"/>
        <end position="58"/>
    </location>
</feature>
<name>A0A0R1RNU8_9LACO</name>
<accession>A0A0R1RNU8</accession>
<keyword evidence="1" id="KW-1133">Transmembrane helix</keyword>
<dbReference type="RefSeq" id="WP_025083081.1">
    <property type="nucleotide sequence ID" value="NZ_AZEX01000068.1"/>
</dbReference>
<reference evidence="2 3" key="1">
    <citation type="journal article" date="2015" name="Genome Announc.">
        <title>Expanding the biotechnology potential of lactobacilli through comparative genomics of 213 strains and associated genera.</title>
        <authorList>
            <person name="Sun Z."/>
            <person name="Harris H.M."/>
            <person name="McCann A."/>
            <person name="Guo C."/>
            <person name="Argimon S."/>
            <person name="Zhang W."/>
            <person name="Yang X."/>
            <person name="Jeffery I.B."/>
            <person name="Cooney J.C."/>
            <person name="Kagawa T.F."/>
            <person name="Liu W."/>
            <person name="Song Y."/>
            <person name="Salvetti E."/>
            <person name="Wrobel A."/>
            <person name="Rasinkangas P."/>
            <person name="Parkhill J."/>
            <person name="Rea M.C."/>
            <person name="O'Sullivan O."/>
            <person name="Ritari J."/>
            <person name="Douillard F.P."/>
            <person name="Paul Ross R."/>
            <person name="Yang R."/>
            <person name="Briner A.E."/>
            <person name="Felis G.E."/>
            <person name="de Vos W.M."/>
            <person name="Barrangou R."/>
            <person name="Klaenhammer T.R."/>
            <person name="Caufield P.W."/>
            <person name="Cui Y."/>
            <person name="Zhang H."/>
            <person name="O'Toole P.W."/>
        </authorList>
    </citation>
    <scope>NUCLEOTIDE SEQUENCE [LARGE SCALE GENOMIC DNA]</scope>
    <source>
        <strain evidence="2 3">DSM 14340</strain>
    </source>
</reference>
<comment type="caution">
    <text evidence="2">The sequence shown here is derived from an EMBL/GenBank/DDBJ whole genome shotgun (WGS) entry which is preliminary data.</text>
</comment>